<reference evidence="3 4" key="1">
    <citation type="submission" date="2024-04" db="EMBL/GenBank/DDBJ databases">
        <title>Tritrichomonas musculus Genome.</title>
        <authorList>
            <person name="Alves-Ferreira E."/>
            <person name="Grigg M."/>
            <person name="Lorenzi H."/>
            <person name="Galac M."/>
        </authorList>
    </citation>
    <scope>NUCLEOTIDE SEQUENCE [LARGE SCALE GENOMIC DNA]</scope>
    <source>
        <strain evidence="3 4">EAF2021</strain>
    </source>
</reference>
<keyword evidence="1" id="KW-0175">Coiled coil</keyword>
<dbReference type="EMBL" id="JAPFFF010000052">
    <property type="protein sequence ID" value="KAK8839219.1"/>
    <property type="molecule type" value="Genomic_DNA"/>
</dbReference>
<feature type="domain" description="BZIP" evidence="2">
    <location>
        <begin position="88"/>
        <end position="101"/>
    </location>
</feature>
<proteinExistence type="predicted"/>
<name>A0ABR2GZ55_9EUKA</name>
<dbReference type="Proteomes" id="UP001470230">
    <property type="component" value="Unassembled WGS sequence"/>
</dbReference>
<dbReference type="Gene3D" id="1.20.5.170">
    <property type="match status" value="1"/>
</dbReference>
<organism evidence="3 4">
    <name type="scientific">Tritrichomonas musculus</name>
    <dbReference type="NCBI Taxonomy" id="1915356"/>
    <lineage>
        <taxon>Eukaryota</taxon>
        <taxon>Metamonada</taxon>
        <taxon>Parabasalia</taxon>
        <taxon>Tritrichomonadida</taxon>
        <taxon>Tritrichomonadidae</taxon>
        <taxon>Tritrichomonas</taxon>
    </lineage>
</organism>
<dbReference type="Pfam" id="PF00170">
    <property type="entry name" value="bZIP_1"/>
    <property type="match status" value="1"/>
</dbReference>
<sequence>MQLLPNSILYYNYPSVNHSNLAAVNANYVPQLQAKQINQVNSHNSFNNVINIPNKNEILNAILKIASKKKKNENKDKKNEEEMKNIIKERNRIAANEWRKRRNEYLNQLEVENSELKKQLYSLYHEMKKLQCENNFYDEEIQFFQNFLSTNISTRK</sequence>
<protein>
    <recommendedName>
        <fullName evidence="2">BZIP domain-containing protein</fullName>
    </recommendedName>
</protein>
<dbReference type="SUPFAM" id="SSF57959">
    <property type="entry name" value="Leucine zipper domain"/>
    <property type="match status" value="1"/>
</dbReference>
<dbReference type="InterPro" id="IPR046347">
    <property type="entry name" value="bZIP_sf"/>
</dbReference>
<accession>A0ABR2GZ55</accession>
<comment type="caution">
    <text evidence="3">The sequence shown here is derived from an EMBL/GenBank/DDBJ whole genome shotgun (WGS) entry which is preliminary data.</text>
</comment>
<evidence type="ECO:0000259" key="2">
    <source>
        <dbReference type="PROSITE" id="PS00036"/>
    </source>
</evidence>
<dbReference type="InterPro" id="IPR004827">
    <property type="entry name" value="bZIP"/>
</dbReference>
<dbReference type="PROSITE" id="PS00036">
    <property type="entry name" value="BZIP_BASIC"/>
    <property type="match status" value="1"/>
</dbReference>
<evidence type="ECO:0000313" key="3">
    <source>
        <dbReference type="EMBL" id="KAK8839219.1"/>
    </source>
</evidence>
<keyword evidence="4" id="KW-1185">Reference proteome</keyword>
<feature type="coiled-coil region" evidence="1">
    <location>
        <begin position="63"/>
        <end position="133"/>
    </location>
</feature>
<evidence type="ECO:0000256" key="1">
    <source>
        <dbReference type="SAM" id="Coils"/>
    </source>
</evidence>
<evidence type="ECO:0000313" key="4">
    <source>
        <dbReference type="Proteomes" id="UP001470230"/>
    </source>
</evidence>
<gene>
    <name evidence="3" type="ORF">M9Y10_032148</name>
</gene>